<dbReference type="EMBL" id="LKEA01000011">
    <property type="protein sequence ID" value="ROW06135.1"/>
    <property type="molecule type" value="Genomic_DNA"/>
</dbReference>
<name>A0A423WRI4_9PEZI</name>
<comment type="caution">
    <text evidence="1">The sequence shown here is derived from an EMBL/GenBank/DDBJ whole genome shotgun (WGS) entry which is preliminary data.</text>
</comment>
<dbReference type="OrthoDB" id="3558870at2759"/>
<dbReference type="Proteomes" id="UP000283895">
    <property type="component" value="Unassembled WGS sequence"/>
</dbReference>
<evidence type="ECO:0000313" key="1">
    <source>
        <dbReference type="EMBL" id="ROW06135.1"/>
    </source>
</evidence>
<protein>
    <submittedName>
        <fullName evidence="1">Uncharacterized protein</fullName>
    </submittedName>
</protein>
<dbReference type="AlphaFoldDB" id="A0A423WRI4"/>
<reference evidence="1 2" key="1">
    <citation type="submission" date="2015-09" db="EMBL/GenBank/DDBJ databases">
        <title>Host preference determinants of Valsa canker pathogens revealed by comparative genomics.</title>
        <authorList>
            <person name="Yin Z."/>
            <person name="Huang L."/>
        </authorList>
    </citation>
    <scope>NUCLEOTIDE SEQUENCE [LARGE SCALE GENOMIC DNA]</scope>
    <source>
        <strain evidence="1 2">03-1</strain>
    </source>
</reference>
<keyword evidence="2" id="KW-1185">Reference proteome</keyword>
<gene>
    <name evidence="1" type="ORF">VMCG_04621</name>
</gene>
<evidence type="ECO:0000313" key="2">
    <source>
        <dbReference type="Proteomes" id="UP000283895"/>
    </source>
</evidence>
<proteinExistence type="predicted"/>
<sequence length="312" mass="30043">MSLGQLTSDVFLSCTPTAVAIGATVPAGVSQRPLPTIFTTEYCFTAPAACATAEWTATYTIREVCTGNPATWTQPSVPPNFIKTVVTCDVCEHRTQTITCPVEQSIQTGSVKIHGNGVTATPALAAVAAGGAAMSAAALGSSSTSGSNVPGSKPGSAAGAGTLAGSNFVSGSDSPWSNTGSAAAAAAAIVGSNSFAGTGSSGSNSSSAAAMALAGPSHASGSGFSGSNSGSAAAVAAGIVGSNSFPNSGSSAANMGLGADGMFATMAMPESNTETEAASSTYDTAGAPILGNSIVLMSAAFALALVASRFIL</sequence>
<organism evidence="1 2">
    <name type="scientific">Cytospora schulzeri</name>
    <dbReference type="NCBI Taxonomy" id="448051"/>
    <lineage>
        <taxon>Eukaryota</taxon>
        <taxon>Fungi</taxon>
        <taxon>Dikarya</taxon>
        <taxon>Ascomycota</taxon>
        <taxon>Pezizomycotina</taxon>
        <taxon>Sordariomycetes</taxon>
        <taxon>Sordariomycetidae</taxon>
        <taxon>Diaporthales</taxon>
        <taxon>Cytosporaceae</taxon>
        <taxon>Cytospora</taxon>
    </lineage>
</organism>
<accession>A0A423WRI4</accession>
<dbReference type="STRING" id="356882.A0A423WRI4"/>